<dbReference type="InterPro" id="IPR005467">
    <property type="entry name" value="His_kinase_dom"/>
</dbReference>
<dbReference type="PROSITE" id="PS50112">
    <property type="entry name" value="PAS"/>
    <property type="match status" value="1"/>
</dbReference>
<dbReference type="FunFam" id="3.30.565.10:FF:000006">
    <property type="entry name" value="Sensor histidine kinase WalK"/>
    <property type="match status" value="1"/>
</dbReference>
<accession>A0A1F4U9L5</accession>
<feature type="transmembrane region" description="Helical" evidence="7">
    <location>
        <begin position="75"/>
        <end position="99"/>
    </location>
</feature>
<feature type="transmembrane region" description="Helical" evidence="7">
    <location>
        <begin position="39"/>
        <end position="69"/>
    </location>
</feature>
<evidence type="ECO:0000256" key="7">
    <source>
        <dbReference type="SAM" id="Phobius"/>
    </source>
</evidence>
<comment type="catalytic activity">
    <reaction evidence="1">
        <text>ATP + protein L-histidine = ADP + protein N-phospho-L-histidine.</text>
        <dbReference type="EC" id="2.7.13.3"/>
    </reaction>
</comment>
<dbReference type="Gene3D" id="3.30.450.20">
    <property type="entry name" value="PAS domain"/>
    <property type="match status" value="1"/>
</dbReference>
<dbReference type="NCBIfam" id="TIGR00229">
    <property type="entry name" value="sensory_box"/>
    <property type="match status" value="1"/>
</dbReference>
<evidence type="ECO:0000259" key="10">
    <source>
        <dbReference type="PROSITE" id="PS50113"/>
    </source>
</evidence>
<dbReference type="Gene3D" id="3.30.565.10">
    <property type="entry name" value="Histidine kinase-like ATPase, C-terminal domain"/>
    <property type="match status" value="1"/>
</dbReference>
<dbReference type="SUPFAM" id="SSF47384">
    <property type="entry name" value="Homodimeric domain of signal transducing histidine kinase"/>
    <property type="match status" value="1"/>
</dbReference>
<dbReference type="GO" id="GO:0000155">
    <property type="term" value="F:phosphorelay sensor kinase activity"/>
    <property type="evidence" value="ECO:0007669"/>
    <property type="project" value="InterPro"/>
</dbReference>
<dbReference type="InterPro" id="IPR000700">
    <property type="entry name" value="PAS-assoc_C"/>
</dbReference>
<dbReference type="Pfam" id="PF13426">
    <property type="entry name" value="PAS_9"/>
    <property type="match status" value="1"/>
</dbReference>
<dbReference type="EC" id="2.7.13.3" evidence="2"/>
<comment type="caution">
    <text evidence="11">The sequence shown here is derived from an EMBL/GenBank/DDBJ whole genome shotgun (WGS) entry which is preliminary data.</text>
</comment>
<evidence type="ECO:0000256" key="2">
    <source>
        <dbReference type="ARBA" id="ARBA00012438"/>
    </source>
</evidence>
<dbReference type="SMART" id="SM00387">
    <property type="entry name" value="HATPase_c"/>
    <property type="match status" value="1"/>
</dbReference>
<evidence type="ECO:0000256" key="1">
    <source>
        <dbReference type="ARBA" id="ARBA00000085"/>
    </source>
</evidence>
<feature type="domain" description="Histidine kinase" evidence="8">
    <location>
        <begin position="244"/>
        <end position="462"/>
    </location>
</feature>
<evidence type="ECO:0000256" key="4">
    <source>
        <dbReference type="ARBA" id="ARBA00022679"/>
    </source>
</evidence>
<dbReference type="CDD" id="cd00130">
    <property type="entry name" value="PAS"/>
    <property type="match status" value="1"/>
</dbReference>
<dbReference type="InterPro" id="IPR035965">
    <property type="entry name" value="PAS-like_dom_sf"/>
</dbReference>
<keyword evidence="7" id="KW-0812">Transmembrane</keyword>
<keyword evidence="5" id="KW-0418">Kinase</keyword>
<dbReference type="InterPro" id="IPR036890">
    <property type="entry name" value="HATPase_C_sf"/>
</dbReference>
<dbReference type="InterPro" id="IPR050736">
    <property type="entry name" value="Sensor_HK_Regulatory"/>
</dbReference>
<keyword evidence="4" id="KW-0808">Transferase</keyword>
<keyword evidence="3" id="KW-0597">Phosphoprotein</keyword>
<feature type="transmembrane region" description="Helical" evidence="7">
    <location>
        <begin position="6"/>
        <end position="27"/>
    </location>
</feature>
<dbReference type="SMART" id="SM00091">
    <property type="entry name" value="PAS"/>
    <property type="match status" value="1"/>
</dbReference>
<dbReference type="EMBL" id="MEUJ01000002">
    <property type="protein sequence ID" value="OGC40983.1"/>
    <property type="molecule type" value="Genomic_DNA"/>
</dbReference>
<evidence type="ECO:0000313" key="12">
    <source>
        <dbReference type="Proteomes" id="UP000179242"/>
    </source>
</evidence>
<evidence type="ECO:0000256" key="3">
    <source>
        <dbReference type="ARBA" id="ARBA00022553"/>
    </source>
</evidence>
<gene>
    <name evidence="11" type="ORF">A2438_01710</name>
</gene>
<keyword evidence="7" id="KW-0472">Membrane</keyword>
<dbReference type="Gene3D" id="1.10.287.130">
    <property type="match status" value="1"/>
</dbReference>
<dbReference type="Pfam" id="PF00512">
    <property type="entry name" value="HisKA"/>
    <property type="match status" value="1"/>
</dbReference>
<dbReference type="InterPro" id="IPR003594">
    <property type="entry name" value="HATPase_dom"/>
</dbReference>
<dbReference type="SUPFAM" id="SSF55785">
    <property type="entry name" value="PYP-like sensor domain (PAS domain)"/>
    <property type="match status" value="1"/>
</dbReference>
<dbReference type="Proteomes" id="UP000179242">
    <property type="component" value="Unassembled WGS sequence"/>
</dbReference>
<dbReference type="SMART" id="SM00388">
    <property type="entry name" value="HisKA"/>
    <property type="match status" value="1"/>
</dbReference>
<sequence length="467" mass="52145">MSLALIRNFILLTGWPILIAGSLFLLWKAFKFHKDVNKVVFGKLVIIMTAGWLSTMYCLGIVATVAMFLDLNIGVFVVLPVFVIWAISMVIITGIILIWSKEAVVINQFYQDVERKYQSIFELSPEAILLLDTSGMILATNDRLQEWLGYKTRDMLAKNIITLPFLTEESKGKIMKNFSERLLGKESPPYEIEFVNKKGERMFGRVIAATLKDEKGNIIRNLTMISDVTEKLRLENLRDDLVHMAVHDLKTPLANIIGTSELLLDEKSPLPPEEKKSLTENILTSSKKLINLIMDLIQVNNIDAAGLFLDKKPFALNEIIPGLSWLSTSAAKNKIRLTINIPPELTLEADRDILVRIIENLVSNSIKHTQKAVGKIAVSAEAKNGQVLFEVKDNGDGIPKEYQDKIFNKFFKSAEQAGRTKLDTGLGLAFCKLAIEAHGGKINVESDEGKGSKFYFTIPQKAPGPLG</sequence>
<dbReference type="InterPro" id="IPR000014">
    <property type="entry name" value="PAS"/>
</dbReference>
<keyword evidence="6" id="KW-0902">Two-component regulatory system</keyword>
<dbReference type="PANTHER" id="PTHR43711">
    <property type="entry name" value="TWO-COMPONENT HISTIDINE KINASE"/>
    <property type="match status" value="1"/>
</dbReference>
<dbReference type="SUPFAM" id="SSF55874">
    <property type="entry name" value="ATPase domain of HSP90 chaperone/DNA topoisomerase II/histidine kinase"/>
    <property type="match status" value="1"/>
</dbReference>
<organism evidence="11 12">
    <name type="scientific">candidate division WOR-1 bacterium RIFOXYC2_FULL_46_14</name>
    <dbReference type="NCBI Taxonomy" id="1802587"/>
    <lineage>
        <taxon>Bacteria</taxon>
        <taxon>Bacillati</taxon>
        <taxon>Saganbacteria</taxon>
    </lineage>
</organism>
<dbReference type="InterPro" id="IPR004358">
    <property type="entry name" value="Sig_transdc_His_kin-like_C"/>
</dbReference>
<dbReference type="CDD" id="cd00082">
    <property type="entry name" value="HisKA"/>
    <property type="match status" value="1"/>
</dbReference>
<evidence type="ECO:0000259" key="8">
    <source>
        <dbReference type="PROSITE" id="PS50109"/>
    </source>
</evidence>
<dbReference type="PANTHER" id="PTHR43711:SF1">
    <property type="entry name" value="HISTIDINE KINASE 1"/>
    <property type="match status" value="1"/>
</dbReference>
<dbReference type="Pfam" id="PF02518">
    <property type="entry name" value="HATPase_c"/>
    <property type="match status" value="1"/>
</dbReference>
<evidence type="ECO:0000259" key="9">
    <source>
        <dbReference type="PROSITE" id="PS50112"/>
    </source>
</evidence>
<name>A0A1F4U9L5_UNCSA</name>
<feature type="domain" description="PAC" evidence="10">
    <location>
        <begin position="188"/>
        <end position="240"/>
    </location>
</feature>
<keyword evidence="7" id="KW-1133">Transmembrane helix</keyword>
<dbReference type="CDD" id="cd00075">
    <property type="entry name" value="HATPase"/>
    <property type="match status" value="1"/>
</dbReference>
<proteinExistence type="predicted"/>
<dbReference type="PRINTS" id="PR00344">
    <property type="entry name" value="BCTRLSENSOR"/>
</dbReference>
<dbReference type="PROSITE" id="PS50109">
    <property type="entry name" value="HIS_KIN"/>
    <property type="match status" value="1"/>
</dbReference>
<dbReference type="AlphaFoldDB" id="A0A1F4U9L5"/>
<evidence type="ECO:0000256" key="6">
    <source>
        <dbReference type="ARBA" id="ARBA00023012"/>
    </source>
</evidence>
<feature type="domain" description="PAS" evidence="9">
    <location>
        <begin position="113"/>
        <end position="185"/>
    </location>
</feature>
<reference evidence="11 12" key="1">
    <citation type="journal article" date="2016" name="Nat. Commun.">
        <title>Thousands of microbial genomes shed light on interconnected biogeochemical processes in an aquifer system.</title>
        <authorList>
            <person name="Anantharaman K."/>
            <person name="Brown C.T."/>
            <person name="Hug L.A."/>
            <person name="Sharon I."/>
            <person name="Castelle C.J."/>
            <person name="Probst A.J."/>
            <person name="Thomas B.C."/>
            <person name="Singh A."/>
            <person name="Wilkins M.J."/>
            <person name="Karaoz U."/>
            <person name="Brodie E.L."/>
            <person name="Williams K.H."/>
            <person name="Hubbard S.S."/>
            <person name="Banfield J.F."/>
        </authorList>
    </citation>
    <scope>NUCLEOTIDE SEQUENCE [LARGE SCALE GENOMIC DNA]</scope>
</reference>
<dbReference type="InterPro" id="IPR036097">
    <property type="entry name" value="HisK_dim/P_sf"/>
</dbReference>
<protein>
    <recommendedName>
        <fullName evidence="2">histidine kinase</fullName>
        <ecNumber evidence="2">2.7.13.3</ecNumber>
    </recommendedName>
</protein>
<dbReference type="PROSITE" id="PS50113">
    <property type="entry name" value="PAC"/>
    <property type="match status" value="1"/>
</dbReference>
<evidence type="ECO:0000313" key="11">
    <source>
        <dbReference type="EMBL" id="OGC40983.1"/>
    </source>
</evidence>
<dbReference type="InterPro" id="IPR003661">
    <property type="entry name" value="HisK_dim/P_dom"/>
</dbReference>
<evidence type="ECO:0000256" key="5">
    <source>
        <dbReference type="ARBA" id="ARBA00022777"/>
    </source>
</evidence>